<feature type="region of interest" description="Disordered" evidence="1">
    <location>
        <begin position="187"/>
        <end position="211"/>
    </location>
</feature>
<dbReference type="RefSeq" id="WP_142458732.1">
    <property type="nucleotide sequence ID" value="NZ_FXTJ01000004.1"/>
</dbReference>
<reference evidence="2 3" key="1">
    <citation type="submission" date="2017-05" db="EMBL/GenBank/DDBJ databases">
        <authorList>
            <person name="Varghese N."/>
            <person name="Submissions S."/>
        </authorList>
    </citation>
    <scope>NUCLEOTIDE SEQUENCE [LARGE SCALE GENOMIC DNA]</scope>
    <source>
        <strain evidence="2 3">DSM 46834</strain>
    </source>
</reference>
<evidence type="ECO:0000313" key="3">
    <source>
        <dbReference type="Proteomes" id="UP000317484"/>
    </source>
</evidence>
<evidence type="ECO:0000256" key="1">
    <source>
        <dbReference type="SAM" id="MobiDB-lite"/>
    </source>
</evidence>
<gene>
    <name evidence="2" type="ORF">SAMN06273567_104118</name>
</gene>
<accession>A0A521E1I4</accession>
<feature type="region of interest" description="Disordered" evidence="1">
    <location>
        <begin position="1"/>
        <end position="20"/>
    </location>
</feature>
<dbReference type="AlphaFoldDB" id="A0A521E1I4"/>
<feature type="compositionally biased region" description="Low complexity" evidence="1">
    <location>
        <begin position="187"/>
        <end position="196"/>
    </location>
</feature>
<organism evidence="2 3">
    <name type="scientific">Geodermatophilus aquaeductus</name>
    <dbReference type="NCBI Taxonomy" id="1564161"/>
    <lineage>
        <taxon>Bacteria</taxon>
        <taxon>Bacillati</taxon>
        <taxon>Actinomycetota</taxon>
        <taxon>Actinomycetes</taxon>
        <taxon>Geodermatophilales</taxon>
        <taxon>Geodermatophilaceae</taxon>
        <taxon>Geodermatophilus</taxon>
    </lineage>
</organism>
<name>A0A521E1I4_9ACTN</name>
<keyword evidence="3" id="KW-1185">Reference proteome</keyword>
<sequence>MNRTDRPVVPDGLPRLQAGFHPDPEQGACLMEYVSVLAGTTFSDHPRCTDPTLAELARLVNDASTDEGRPLLAAFAPALVATGPLGDPSRTAAVVRATVRTAAAALDDPAGLDRHLARAERRCTRVTGTGFLAGLARWLEPLHRQGPGRHRLDTAVTALTALPGPRRDAALRGTLAAAVAAATPLVPQRQAPPGVDAGAGGGDPGPLARRG</sequence>
<dbReference type="Proteomes" id="UP000317484">
    <property type="component" value="Unassembled WGS sequence"/>
</dbReference>
<evidence type="ECO:0000313" key="2">
    <source>
        <dbReference type="EMBL" id="SMO77705.1"/>
    </source>
</evidence>
<proteinExistence type="predicted"/>
<dbReference type="EMBL" id="FXTJ01000004">
    <property type="protein sequence ID" value="SMO77705.1"/>
    <property type="molecule type" value="Genomic_DNA"/>
</dbReference>
<protein>
    <submittedName>
        <fullName evidence="2">Uncharacterized protein</fullName>
    </submittedName>
</protein>